<evidence type="ECO:0000313" key="1">
    <source>
        <dbReference type="EMBL" id="CAG8666650.1"/>
    </source>
</evidence>
<proteinExistence type="predicted"/>
<accession>A0ACA9NQU0</accession>
<sequence length="363" mass="42475">MNKKVLAGCRHGDGGKEDSRWCQQCAAEKFKNRFREWTCNPSLNKIIQWSQKYSTAASDYLLFIKFDRLKDVKHFADGRYGSIYEALWVDGPEWIWDSSENIWKSETNMKVFKYVKLLTNGSLTDFFGITEDYLGNYLFVMRFYEDGNLYEYLEKNYDIISWRDNIDMLQSIAEGLYKIHVERKFHSNLHGGNILIEDKTTFVEARVSDVGLYGPADKQRSFTDNYGVLPFVAPEILRGEQPEEKEVCKFNQAADIYSFGIIMATISTGKKPYYDRDHNQDLVEDICSKDLRPKITKEMIPNLYYELMTKCWSSNPEERPSASELYNTFKKWTFALDEPDLSDIAIQFNEADDKKWKPTSDFI</sequence>
<dbReference type="Proteomes" id="UP000789525">
    <property type="component" value="Unassembled WGS sequence"/>
</dbReference>
<organism evidence="1 2">
    <name type="scientific">Acaulospora colombiana</name>
    <dbReference type="NCBI Taxonomy" id="27376"/>
    <lineage>
        <taxon>Eukaryota</taxon>
        <taxon>Fungi</taxon>
        <taxon>Fungi incertae sedis</taxon>
        <taxon>Mucoromycota</taxon>
        <taxon>Glomeromycotina</taxon>
        <taxon>Glomeromycetes</taxon>
        <taxon>Diversisporales</taxon>
        <taxon>Acaulosporaceae</taxon>
        <taxon>Acaulospora</taxon>
    </lineage>
</organism>
<dbReference type="EMBL" id="CAJVPT010023673">
    <property type="protein sequence ID" value="CAG8666650.1"/>
    <property type="molecule type" value="Genomic_DNA"/>
</dbReference>
<keyword evidence="2" id="KW-1185">Reference proteome</keyword>
<name>A0ACA9NQU0_9GLOM</name>
<comment type="caution">
    <text evidence="1">The sequence shown here is derived from an EMBL/GenBank/DDBJ whole genome shotgun (WGS) entry which is preliminary data.</text>
</comment>
<gene>
    <name evidence="1" type="ORF">ACOLOM_LOCUS8789</name>
</gene>
<protein>
    <submittedName>
        <fullName evidence="1">6625_t:CDS:1</fullName>
    </submittedName>
</protein>
<evidence type="ECO:0000313" key="2">
    <source>
        <dbReference type="Proteomes" id="UP000789525"/>
    </source>
</evidence>
<reference evidence="1" key="1">
    <citation type="submission" date="2021-06" db="EMBL/GenBank/DDBJ databases">
        <authorList>
            <person name="Kallberg Y."/>
            <person name="Tangrot J."/>
            <person name="Rosling A."/>
        </authorList>
    </citation>
    <scope>NUCLEOTIDE SEQUENCE</scope>
    <source>
        <strain evidence="1">CL356</strain>
    </source>
</reference>